<dbReference type="CDD" id="cd16143">
    <property type="entry name" value="ARS_like"/>
    <property type="match status" value="1"/>
</dbReference>
<organism evidence="4">
    <name type="scientific">marine metagenome</name>
    <dbReference type="NCBI Taxonomy" id="408172"/>
    <lineage>
        <taxon>unclassified sequences</taxon>
        <taxon>metagenomes</taxon>
        <taxon>ecological metagenomes</taxon>
    </lineage>
</organism>
<dbReference type="Gene3D" id="3.40.720.10">
    <property type="entry name" value="Alkaline Phosphatase, subunit A"/>
    <property type="match status" value="1"/>
</dbReference>
<feature type="domain" description="Sulfatase N-terminal" evidence="3">
    <location>
        <begin position="28"/>
        <end position="388"/>
    </location>
</feature>
<dbReference type="InterPro" id="IPR017850">
    <property type="entry name" value="Alkaline_phosphatase_core_sf"/>
</dbReference>
<dbReference type="PANTHER" id="PTHR42693:SF53">
    <property type="entry name" value="ENDO-4-O-SULFATASE"/>
    <property type="match status" value="1"/>
</dbReference>
<evidence type="ECO:0000256" key="2">
    <source>
        <dbReference type="ARBA" id="ARBA00022801"/>
    </source>
</evidence>
<keyword evidence="2" id="KW-0378">Hydrolase</keyword>
<comment type="similarity">
    <text evidence="1">Belongs to the sulfatase family.</text>
</comment>
<name>A0A381VDP2_9ZZZZ</name>
<dbReference type="InterPro" id="IPR050738">
    <property type="entry name" value="Sulfatase"/>
</dbReference>
<dbReference type="InterPro" id="IPR000917">
    <property type="entry name" value="Sulfatase_N"/>
</dbReference>
<accession>A0A381VDP2</accession>
<protein>
    <recommendedName>
        <fullName evidence="3">Sulfatase N-terminal domain-containing protein</fullName>
    </recommendedName>
</protein>
<dbReference type="PANTHER" id="PTHR42693">
    <property type="entry name" value="ARYLSULFATASE FAMILY MEMBER"/>
    <property type="match status" value="1"/>
</dbReference>
<evidence type="ECO:0000256" key="1">
    <source>
        <dbReference type="ARBA" id="ARBA00008779"/>
    </source>
</evidence>
<sequence>MVVVKKTLLVILFCLCCQVQANNVSSFPNILFILADDLGYGDVGSYNPESRIPTPNIDKLAQKGMLFTDAHSPSTVCTPTRYSVLTGRMAFRTGIKGVFDGAGGPCLIEKERLTIGGMLQKKGYTTALFGKWHVGLTFFDKSSGQPIHSNASKDVLRIDYSRSIPDAPIHRGFDFFFGSANCPTTDALYAFIDGDRIPVPPTHWLDRSPLPKHPYSHDNNVGMIAPGYDLQEMDMIFLKKSRDFLDNHSKKSKDKPFFLFHSTQAVHLPSFAGADFRGKTKSGPHGDFIFQLDHIVGELMNTIEKNGFGKNTLVIFTSDNGPEVPTIINMRKDYNHDGARPWRGVKRDNWEGGHRVPFIAYWPGKINEGSISHQTISLTDIMATVAEIIDFKLPNDAAEDSYNMLPALLGTDGNKQIRKYTLQQTIDFSMSIRKGSWKYLDHKGSGGNNYSQEGYWGMKPYILPETAPDAPAQLYNLDQDPGETLNLFFKHPNIVTELKAKLKEFKTTGRSVDIRE</sequence>
<dbReference type="AlphaFoldDB" id="A0A381VDP2"/>
<dbReference type="EMBL" id="UINC01008546">
    <property type="protein sequence ID" value="SVA38450.1"/>
    <property type="molecule type" value="Genomic_DNA"/>
</dbReference>
<dbReference type="GO" id="GO:0004065">
    <property type="term" value="F:arylsulfatase activity"/>
    <property type="evidence" value="ECO:0007669"/>
    <property type="project" value="TreeGrafter"/>
</dbReference>
<evidence type="ECO:0000259" key="3">
    <source>
        <dbReference type="Pfam" id="PF00884"/>
    </source>
</evidence>
<dbReference type="Pfam" id="PF00884">
    <property type="entry name" value="Sulfatase"/>
    <property type="match status" value="1"/>
</dbReference>
<proteinExistence type="inferred from homology"/>
<gene>
    <name evidence="4" type="ORF">METZ01_LOCUS91304</name>
</gene>
<reference evidence="4" key="1">
    <citation type="submission" date="2018-05" db="EMBL/GenBank/DDBJ databases">
        <authorList>
            <person name="Lanie J.A."/>
            <person name="Ng W.-L."/>
            <person name="Kazmierczak K.M."/>
            <person name="Andrzejewski T.M."/>
            <person name="Davidsen T.M."/>
            <person name="Wayne K.J."/>
            <person name="Tettelin H."/>
            <person name="Glass J.I."/>
            <person name="Rusch D."/>
            <person name="Podicherti R."/>
            <person name="Tsui H.-C.T."/>
            <person name="Winkler M.E."/>
        </authorList>
    </citation>
    <scope>NUCLEOTIDE SEQUENCE</scope>
</reference>
<dbReference type="SUPFAM" id="SSF53649">
    <property type="entry name" value="Alkaline phosphatase-like"/>
    <property type="match status" value="1"/>
</dbReference>
<evidence type="ECO:0000313" key="4">
    <source>
        <dbReference type="EMBL" id="SVA38450.1"/>
    </source>
</evidence>
<dbReference type="Gene3D" id="3.30.1120.10">
    <property type="match status" value="1"/>
</dbReference>